<organism evidence="3 4">
    <name type="scientific">Xanthomonas oryzae pv. oryzae (strain KACC10331 / KXO85)</name>
    <dbReference type="NCBI Taxonomy" id="291331"/>
    <lineage>
        <taxon>Bacteria</taxon>
        <taxon>Pseudomonadati</taxon>
        <taxon>Pseudomonadota</taxon>
        <taxon>Gammaproteobacteria</taxon>
        <taxon>Lysobacterales</taxon>
        <taxon>Lysobacteraceae</taxon>
        <taxon>Xanthomonas</taxon>
    </lineage>
</organism>
<dbReference type="Proteomes" id="UP000006735">
    <property type="component" value="Chromosome"/>
</dbReference>
<evidence type="ECO:0000259" key="2">
    <source>
        <dbReference type="PROSITE" id="PS51747"/>
    </source>
</evidence>
<dbReference type="SUPFAM" id="SSF53927">
    <property type="entry name" value="Cytidine deaminase-like"/>
    <property type="match status" value="1"/>
</dbReference>
<dbReference type="FunFam" id="3.40.140.10:FF:000051">
    <property type="entry name" value="Nucleoside deaminase"/>
    <property type="match status" value="1"/>
</dbReference>
<dbReference type="InterPro" id="IPR002125">
    <property type="entry name" value="CMP_dCMP_dom"/>
</dbReference>
<evidence type="ECO:0000256" key="1">
    <source>
        <dbReference type="SAM" id="MobiDB-lite"/>
    </source>
</evidence>
<dbReference type="AlphaFoldDB" id="Q5GWE7"/>
<dbReference type="Gene3D" id="3.40.140.10">
    <property type="entry name" value="Cytidine Deaminase, domain 2"/>
    <property type="match status" value="1"/>
</dbReference>
<dbReference type="HOGENOM" id="CLU_879832_0_0_6"/>
<dbReference type="PANTHER" id="PTHR11079">
    <property type="entry name" value="CYTOSINE DEAMINASE FAMILY MEMBER"/>
    <property type="match status" value="1"/>
</dbReference>
<feature type="compositionally biased region" description="Basic and acidic residues" evidence="1">
    <location>
        <begin position="75"/>
        <end position="89"/>
    </location>
</feature>
<dbReference type="InterPro" id="IPR016193">
    <property type="entry name" value="Cytidine_deaminase-like"/>
</dbReference>
<dbReference type="GO" id="GO:0003824">
    <property type="term" value="F:catalytic activity"/>
    <property type="evidence" value="ECO:0007669"/>
    <property type="project" value="InterPro"/>
</dbReference>
<dbReference type="STRING" id="291331.XOO3720"/>
<dbReference type="PROSITE" id="PS51747">
    <property type="entry name" value="CYT_DCMP_DEAMINASES_2"/>
    <property type="match status" value="1"/>
</dbReference>
<keyword evidence="4" id="KW-1185">Reference proteome</keyword>
<proteinExistence type="predicted"/>
<accession>Q5GWE7</accession>
<reference evidence="3 4" key="1">
    <citation type="journal article" date="2005" name="Nucleic Acids Res.">
        <title>The genome sequence of Xanthomonas oryzae pathovar oryzae KACC10331, the bacterial blight pathogen of rice.</title>
        <authorList>
            <person name="Lee B.M."/>
            <person name="Park Y.J."/>
            <person name="Park D.S."/>
            <person name="Kang H.W."/>
            <person name="Kim J.G."/>
            <person name="Song E.S."/>
            <person name="Park I.C."/>
            <person name="Yoon U.H."/>
            <person name="Hahn J.H."/>
            <person name="Koo B.S."/>
            <person name="Lee G.B."/>
            <person name="Kim H."/>
            <person name="Park H.S."/>
            <person name="Yoon K.O."/>
            <person name="Kim J.H."/>
            <person name="Jung C.H."/>
            <person name="Koh N.H."/>
            <person name="Seo J.S."/>
            <person name="Go S.J."/>
        </authorList>
    </citation>
    <scope>NUCLEOTIDE SEQUENCE [LARGE SCALE GENOMIC DNA]</scope>
    <source>
        <strain evidence="4">KACC10331 / KXO85</strain>
    </source>
</reference>
<evidence type="ECO:0000313" key="4">
    <source>
        <dbReference type="Proteomes" id="UP000006735"/>
    </source>
</evidence>
<feature type="domain" description="CMP/dCMP-type deaminase" evidence="2">
    <location>
        <begin position="155"/>
        <end position="285"/>
    </location>
</feature>
<evidence type="ECO:0000313" key="3">
    <source>
        <dbReference type="EMBL" id="AAW76974.1"/>
    </source>
</evidence>
<dbReference type="EMBL" id="AE013598">
    <property type="protein sequence ID" value="AAW76974.1"/>
    <property type="molecule type" value="Genomic_DNA"/>
</dbReference>
<dbReference type="KEGG" id="xoo:XOO3720"/>
<feature type="region of interest" description="Disordered" evidence="1">
    <location>
        <begin position="68"/>
        <end position="89"/>
    </location>
</feature>
<sequence length="316" mass="35191">MPEQPVVAVLSCCTGLCGRATDRCSHAATGYPPSPCACQTNHRHDHLPHRCRLHGEERRQLLRCVSGLRQRQQRHRPEGRARAVSGQRHDERVRLPRDQRLPMRGRAMCRTGRADRYTAPRHSPDRNGPLMLYAHVHLTLPDWIHAHVDDSRAYRSDDDKVALAIKLSRMNVQEHSGGPFGAVVFGPDHRIIAAAVNRVVPQTTSLAHAENMAYMLAQQRLQTPRLNAVLSPITLATSAQPCCQCYGATVWAGIDRLLIGARADDVMALTQFDEGPLPADWVGELTRRGIEVVRDVLRDQACAVLRNYGEGGGDHY</sequence>
<gene>
    <name evidence="3" type="primary">CumB</name>
    <name evidence="3" type="ordered locus">XOO3720</name>
</gene>
<dbReference type="CDD" id="cd01285">
    <property type="entry name" value="nucleoside_deaminase"/>
    <property type="match status" value="1"/>
</dbReference>
<dbReference type="PANTHER" id="PTHR11079:SF162">
    <property type="entry name" value="RIBOFLAVIN BIOSYNTHESIS PROTEIN PYRD, CHLOROPLASTIC"/>
    <property type="match status" value="1"/>
</dbReference>
<name>Q5GWE7_XANOR</name>
<protein>
    <submittedName>
        <fullName evidence="3">Cytosine/adenosine deaminases</fullName>
    </submittedName>
</protein>
<dbReference type="Pfam" id="PF00383">
    <property type="entry name" value="dCMP_cyt_deam_1"/>
    <property type="match status" value="1"/>
</dbReference>